<dbReference type="Gene3D" id="3.30.300.20">
    <property type="match status" value="1"/>
</dbReference>
<dbReference type="Proteomes" id="UP000323824">
    <property type="component" value="Chromosome"/>
</dbReference>
<dbReference type="Gene3D" id="3.40.50.300">
    <property type="entry name" value="P-loop containing nucleotide triphosphate hydrolases"/>
    <property type="match status" value="1"/>
</dbReference>
<dbReference type="InterPro" id="IPR005225">
    <property type="entry name" value="Small_GTP-bd"/>
</dbReference>
<accession>A0A5C1QFL7</accession>
<keyword evidence="7 8" id="KW-0342">GTP-binding</keyword>
<dbReference type="PRINTS" id="PR00326">
    <property type="entry name" value="GTP1OBG"/>
</dbReference>
<dbReference type="EMBL" id="CP035807">
    <property type="protein sequence ID" value="QEN05002.1"/>
    <property type="molecule type" value="Genomic_DNA"/>
</dbReference>
<feature type="region of interest" description="G1" evidence="9">
    <location>
        <begin position="10"/>
        <end position="17"/>
    </location>
</feature>
<comment type="subunit">
    <text evidence="8">Monomer.</text>
</comment>
<comment type="similarity">
    <text evidence="1 8 9 10">Belongs to the TRAFAC class TrmE-Era-EngA-EngB-Septin-like GTPase superfamily. Era GTPase family.</text>
</comment>
<feature type="region of interest" description="G4" evidence="9">
    <location>
        <begin position="120"/>
        <end position="123"/>
    </location>
</feature>
<dbReference type="GO" id="GO:0043024">
    <property type="term" value="F:ribosomal small subunit binding"/>
    <property type="evidence" value="ECO:0007669"/>
    <property type="project" value="TreeGrafter"/>
</dbReference>
<feature type="region of interest" description="G2" evidence="9">
    <location>
        <begin position="36"/>
        <end position="40"/>
    </location>
</feature>
<feature type="region of interest" description="G3" evidence="9">
    <location>
        <begin position="58"/>
        <end position="61"/>
    </location>
</feature>
<feature type="binding site" evidence="8">
    <location>
        <begin position="10"/>
        <end position="17"/>
    </location>
    <ligand>
        <name>GTP</name>
        <dbReference type="ChEBI" id="CHEBI:37565"/>
    </ligand>
</feature>
<evidence type="ECO:0000256" key="4">
    <source>
        <dbReference type="ARBA" id="ARBA00022519"/>
    </source>
</evidence>
<keyword evidence="8" id="KW-0699">rRNA-binding</keyword>
<feature type="binding site" evidence="8">
    <location>
        <begin position="58"/>
        <end position="62"/>
    </location>
    <ligand>
        <name>GTP</name>
        <dbReference type="ChEBI" id="CHEBI:37565"/>
    </ligand>
</feature>
<dbReference type="NCBIfam" id="TIGR00231">
    <property type="entry name" value="small_GTP"/>
    <property type="match status" value="1"/>
</dbReference>
<dbReference type="NCBIfam" id="TIGR00436">
    <property type="entry name" value="era"/>
    <property type="match status" value="1"/>
</dbReference>
<dbReference type="KEGG" id="sper:EW093_09865"/>
<evidence type="ECO:0000256" key="6">
    <source>
        <dbReference type="ARBA" id="ARBA00022884"/>
    </source>
</evidence>
<dbReference type="InterPro" id="IPR006073">
    <property type="entry name" value="GTP-bd"/>
</dbReference>
<dbReference type="GO" id="GO:0000028">
    <property type="term" value="P:ribosomal small subunit assembly"/>
    <property type="evidence" value="ECO:0007669"/>
    <property type="project" value="TreeGrafter"/>
</dbReference>
<keyword evidence="6 8" id="KW-0694">RNA-binding</keyword>
<dbReference type="InterPro" id="IPR009019">
    <property type="entry name" value="KH_sf_prok-type"/>
</dbReference>
<comment type="function">
    <text evidence="8">An essential GTPase that binds both GDP and GTP, with rapid nucleotide exchange. Plays a role in 16S rRNA processing and 30S ribosomal subunit biogenesis and possibly also in cell cycle regulation and energy metabolism.</text>
</comment>
<sequence length="292" mass="33387">MKSGFIAIIGRPSAGKSTLLNTICGYKISITAQSPQTTRNKIRGIYTDTDKGQIVFLDTPGYHISDKKFNNYMMEAVHSSISEADVVMYVVDSTKVLGKEEQEIINIVNSSNKPLILVLNKMDIKNKALEEMRGLLAVNIKPKAILEISALKEQGITELKDALIENCPEGPLMYPAEYYTDQEPEFRMAEIIREKAIRRVKDEVPHSIYVEMADTEYNEAENTMWVRAFLTVEQESQKGFVIGHKGETIKKIRIGAQRELNKIFPYKIKLDLRVKVNKRWRRKDYLLKGILK</sequence>
<keyword evidence="14" id="KW-1185">Reference proteome</keyword>
<dbReference type="PANTHER" id="PTHR42698">
    <property type="entry name" value="GTPASE ERA"/>
    <property type="match status" value="1"/>
</dbReference>
<dbReference type="NCBIfam" id="NF000908">
    <property type="entry name" value="PRK00089.1"/>
    <property type="match status" value="1"/>
</dbReference>
<dbReference type="OrthoDB" id="9805918at2"/>
<keyword evidence="8" id="KW-0963">Cytoplasm</keyword>
<evidence type="ECO:0000256" key="8">
    <source>
        <dbReference type="HAMAP-Rule" id="MF_00367"/>
    </source>
</evidence>
<dbReference type="PROSITE" id="PS50823">
    <property type="entry name" value="KH_TYPE_2"/>
    <property type="match status" value="1"/>
</dbReference>
<feature type="domain" description="KH type-2" evidence="11">
    <location>
        <begin position="200"/>
        <end position="278"/>
    </location>
</feature>
<dbReference type="PROSITE" id="PS51713">
    <property type="entry name" value="G_ERA"/>
    <property type="match status" value="1"/>
</dbReference>
<evidence type="ECO:0000259" key="11">
    <source>
        <dbReference type="PROSITE" id="PS50823"/>
    </source>
</evidence>
<dbReference type="PANTHER" id="PTHR42698:SF1">
    <property type="entry name" value="GTPASE ERA, MITOCHONDRIAL"/>
    <property type="match status" value="1"/>
</dbReference>
<reference evidence="13 14" key="1">
    <citation type="submission" date="2019-02" db="EMBL/GenBank/DDBJ databases">
        <authorList>
            <person name="Fomenkov A."/>
            <person name="Dubinina G."/>
            <person name="Grabovich M."/>
            <person name="Vincze T."/>
            <person name="Roberts R.J."/>
        </authorList>
    </citation>
    <scope>NUCLEOTIDE SEQUENCE [LARGE SCALE GENOMIC DNA]</scope>
    <source>
        <strain evidence="13 14">P</strain>
    </source>
</reference>
<comment type="subcellular location">
    <subcellularLocation>
        <location evidence="8">Cytoplasm</location>
    </subcellularLocation>
    <subcellularLocation>
        <location evidence="8">Cell membrane</location>
        <topology evidence="8">Peripheral membrane protein</topology>
    </subcellularLocation>
</comment>
<dbReference type="HAMAP" id="MF_00367">
    <property type="entry name" value="GTPase_Era"/>
    <property type="match status" value="1"/>
</dbReference>
<dbReference type="AlphaFoldDB" id="A0A5C1QFL7"/>
<dbReference type="CDD" id="cd22534">
    <property type="entry name" value="KH-II_Era"/>
    <property type="match status" value="1"/>
</dbReference>
<name>A0A5C1QFL7_9SPIO</name>
<evidence type="ECO:0000256" key="5">
    <source>
        <dbReference type="ARBA" id="ARBA00022741"/>
    </source>
</evidence>
<evidence type="ECO:0000256" key="2">
    <source>
        <dbReference type="ARBA" id="ARBA00020484"/>
    </source>
</evidence>
<feature type="binding site" evidence="8">
    <location>
        <begin position="120"/>
        <end position="123"/>
    </location>
    <ligand>
        <name>GTP</name>
        <dbReference type="ChEBI" id="CHEBI:37565"/>
    </ligand>
</feature>
<evidence type="ECO:0000256" key="7">
    <source>
        <dbReference type="ARBA" id="ARBA00023134"/>
    </source>
</evidence>
<evidence type="ECO:0000259" key="12">
    <source>
        <dbReference type="PROSITE" id="PS51713"/>
    </source>
</evidence>
<evidence type="ECO:0000256" key="3">
    <source>
        <dbReference type="ARBA" id="ARBA00022475"/>
    </source>
</evidence>
<gene>
    <name evidence="8" type="primary">era</name>
    <name evidence="13" type="ORF">EW093_09865</name>
</gene>
<protein>
    <recommendedName>
        <fullName evidence="2 8">GTPase Era</fullName>
    </recommendedName>
</protein>
<dbReference type="InterPro" id="IPR015946">
    <property type="entry name" value="KH_dom-like_a/b"/>
</dbReference>
<reference evidence="13 14" key="2">
    <citation type="submission" date="2019-09" db="EMBL/GenBank/DDBJ databases">
        <title>Complete Genome Sequence and Methylome Analysis of free living Spirochaetas.</title>
        <authorList>
            <person name="Leshcheva N."/>
            <person name="Mikheeva N."/>
        </authorList>
    </citation>
    <scope>NUCLEOTIDE SEQUENCE [LARGE SCALE GENOMIC DNA]</scope>
    <source>
        <strain evidence="13 14">P</strain>
    </source>
</reference>
<evidence type="ECO:0000256" key="10">
    <source>
        <dbReference type="RuleBase" id="RU003761"/>
    </source>
</evidence>
<keyword evidence="8" id="KW-0690">Ribosome biogenesis</keyword>
<keyword evidence="8" id="KW-0472">Membrane</keyword>
<dbReference type="Pfam" id="PF01926">
    <property type="entry name" value="MMR_HSR1"/>
    <property type="match status" value="1"/>
</dbReference>
<dbReference type="InterPro" id="IPR005662">
    <property type="entry name" value="GTPase_Era-like"/>
</dbReference>
<dbReference type="GO" id="GO:0005525">
    <property type="term" value="F:GTP binding"/>
    <property type="evidence" value="ECO:0007669"/>
    <property type="project" value="UniProtKB-UniRule"/>
</dbReference>
<dbReference type="Pfam" id="PF07650">
    <property type="entry name" value="KH_2"/>
    <property type="match status" value="1"/>
</dbReference>
<dbReference type="InterPro" id="IPR027417">
    <property type="entry name" value="P-loop_NTPase"/>
</dbReference>
<dbReference type="SUPFAM" id="SSF52540">
    <property type="entry name" value="P-loop containing nucleoside triphosphate hydrolases"/>
    <property type="match status" value="1"/>
</dbReference>
<keyword evidence="4" id="KW-0997">Cell inner membrane</keyword>
<evidence type="ECO:0000313" key="13">
    <source>
        <dbReference type="EMBL" id="QEN05002.1"/>
    </source>
</evidence>
<dbReference type="GO" id="GO:0005829">
    <property type="term" value="C:cytosol"/>
    <property type="evidence" value="ECO:0007669"/>
    <property type="project" value="TreeGrafter"/>
</dbReference>
<dbReference type="RefSeq" id="WP_149568243.1">
    <property type="nucleotide sequence ID" value="NZ_CP035807.1"/>
</dbReference>
<proteinExistence type="inferred from homology"/>
<dbReference type="InterPro" id="IPR030388">
    <property type="entry name" value="G_ERA_dom"/>
</dbReference>
<evidence type="ECO:0000256" key="9">
    <source>
        <dbReference type="PROSITE-ProRule" id="PRU01050"/>
    </source>
</evidence>
<dbReference type="SUPFAM" id="SSF54814">
    <property type="entry name" value="Prokaryotic type KH domain (KH-domain type II)"/>
    <property type="match status" value="1"/>
</dbReference>
<dbReference type="GO" id="GO:0003924">
    <property type="term" value="F:GTPase activity"/>
    <property type="evidence" value="ECO:0007669"/>
    <property type="project" value="UniProtKB-UniRule"/>
</dbReference>
<feature type="domain" description="Era-type G" evidence="12">
    <location>
        <begin position="2"/>
        <end position="169"/>
    </location>
</feature>
<organism evidence="13 14">
    <name type="scientific">Thiospirochaeta perfilievii</name>
    <dbReference type="NCBI Taxonomy" id="252967"/>
    <lineage>
        <taxon>Bacteria</taxon>
        <taxon>Pseudomonadati</taxon>
        <taxon>Spirochaetota</taxon>
        <taxon>Spirochaetia</taxon>
        <taxon>Spirochaetales</taxon>
        <taxon>Spirochaetaceae</taxon>
        <taxon>Thiospirochaeta</taxon>
    </lineage>
</organism>
<dbReference type="GO" id="GO:0070181">
    <property type="term" value="F:small ribosomal subunit rRNA binding"/>
    <property type="evidence" value="ECO:0007669"/>
    <property type="project" value="UniProtKB-UniRule"/>
</dbReference>
<evidence type="ECO:0000313" key="14">
    <source>
        <dbReference type="Proteomes" id="UP000323824"/>
    </source>
</evidence>
<dbReference type="GO" id="GO:0005886">
    <property type="term" value="C:plasma membrane"/>
    <property type="evidence" value="ECO:0007669"/>
    <property type="project" value="UniProtKB-SubCell"/>
</dbReference>
<keyword evidence="5 8" id="KW-0547">Nucleotide-binding</keyword>
<dbReference type="CDD" id="cd04163">
    <property type="entry name" value="Era"/>
    <property type="match status" value="1"/>
</dbReference>
<evidence type="ECO:0000256" key="1">
    <source>
        <dbReference type="ARBA" id="ARBA00007921"/>
    </source>
</evidence>
<dbReference type="InterPro" id="IPR004044">
    <property type="entry name" value="KH_dom_type_2"/>
</dbReference>
<feature type="region of interest" description="G5" evidence="9">
    <location>
        <begin position="148"/>
        <end position="150"/>
    </location>
</feature>
<keyword evidence="3 8" id="KW-1003">Cell membrane</keyword>